<dbReference type="InterPro" id="IPR036590">
    <property type="entry name" value="SRAP-like"/>
</dbReference>
<keyword evidence="2 8" id="KW-0645">Protease</keyword>
<sequence>MVMRERDGARILQSMTWGFPVRLKTMKPGSKPIPVNNIADLAKGFWVGLARKSEWRCIIPVTGFAEAEGAKGSKTRTWFNVKDQPIFGWGGLWRDSEEWGPVYSGAMTDCNEAIRPIHDRMPVLLLPHEYDQWLRGTFDDVMGFQKRCFPDNMIEMTRTSEPWVKRKAAPSQGALI</sequence>
<dbReference type="AlphaFoldDB" id="A0A1I4D2Q5"/>
<gene>
    <name evidence="9" type="ORF">SAMN05444581_13416</name>
</gene>
<keyword evidence="7" id="KW-0456">Lyase</keyword>
<evidence type="ECO:0000313" key="10">
    <source>
        <dbReference type="Proteomes" id="UP000198755"/>
    </source>
</evidence>
<proteinExistence type="inferred from homology"/>
<evidence type="ECO:0000256" key="3">
    <source>
        <dbReference type="ARBA" id="ARBA00022763"/>
    </source>
</evidence>
<name>A0A1I4D2Q5_9HYPH</name>
<dbReference type="GO" id="GO:0008233">
    <property type="term" value="F:peptidase activity"/>
    <property type="evidence" value="ECO:0007669"/>
    <property type="project" value="UniProtKB-KW"/>
</dbReference>
<dbReference type="GO" id="GO:0006508">
    <property type="term" value="P:proteolysis"/>
    <property type="evidence" value="ECO:0007669"/>
    <property type="project" value="UniProtKB-KW"/>
</dbReference>
<comment type="similarity">
    <text evidence="1 8">Belongs to the SOS response-associated peptidase family.</text>
</comment>
<keyword evidence="5" id="KW-0190">Covalent protein-DNA linkage</keyword>
<evidence type="ECO:0000256" key="6">
    <source>
        <dbReference type="ARBA" id="ARBA00023125"/>
    </source>
</evidence>
<dbReference type="EMBL" id="FOSN01000034">
    <property type="protein sequence ID" value="SFK87019.1"/>
    <property type="molecule type" value="Genomic_DNA"/>
</dbReference>
<keyword evidence="6" id="KW-0238">DNA-binding</keyword>
<dbReference type="EC" id="3.4.-.-" evidence="8"/>
<dbReference type="STRING" id="1612308.SAMN05444581_13416"/>
<dbReference type="PANTHER" id="PTHR13604">
    <property type="entry name" value="DC12-RELATED"/>
    <property type="match status" value="1"/>
</dbReference>
<evidence type="ECO:0000256" key="2">
    <source>
        <dbReference type="ARBA" id="ARBA00022670"/>
    </source>
</evidence>
<keyword evidence="3" id="KW-0227">DNA damage</keyword>
<evidence type="ECO:0000313" key="9">
    <source>
        <dbReference type="EMBL" id="SFK87019.1"/>
    </source>
</evidence>
<dbReference type="SUPFAM" id="SSF143081">
    <property type="entry name" value="BB1717-like"/>
    <property type="match status" value="1"/>
</dbReference>
<keyword evidence="10" id="KW-1185">Reference proteome</keyword>
<reference evidence="9 10" key="1">
    <citation type="submission" date="2016-10" db="EMBL/GenBank/DDBJ databases">
        <authorList>
            <person name="de Groot N.N."/>
        </authorList>
    </citation>
    <scope>NUCLEOTIDE SEQUENCE [LARGE SCALE GENOMIC DNA]</scope>
    <source>
        <strain evidence="9 10">NE2</strain>
    </source>
</reference>
<keyword evidence="4 8" id="KW-0378">Hydrolase</keyword>
<dbReference type="PANTHER" id="PTHR13604:SF0">
    <property type="entry name" value="ABASIC SITE PROCESSING PROTEIN HMCES"/>
    <property type="match status" value="1"/>
</dbReference>
<evidence type="ECO:0000256" key="5">
    <source>
        <dbReference type="ARBA" id="ARBA00023124"/>
    </source>
</evidence>
<evidence type="ECO:0000256" key="4">
    <source>
        <dbReference type="ARBA" id="ARBA00022801"/>
    </source>
</evidence>
<organism evidence="9 10">
    <name type="scientific">Methylocapsa palsarum</name>
    <dbReference type="NCBI Taxonomy" id="1612308"/>
    <lineage>
        <taxon>Bacteria</taxon>
        <taxon>Pseudomonadati</taxon>
        <taxon>Pseudomonadota</taxon>
        <taxon>Alphaproteobacteria</taxon>
        <taxon>Hyphomicrobiales</taxon>
        <taxon>Beijerinckiaceae</taxon>
        <taxon>Methylocapsa</taxon>
    </lineage>
</organism>
<dbReference type="Proteomes" id="UP000198755">
    <property type="component" value="Unassembled WGS sequence"/>
</dbReference>
<evidence type="ECO:0000256" key="1">
    <source>
        <dbReference type="ARBA" id="ARBA00008136"/>
    </source>
</evidence>
<dbReference type="GO" id="GO:0016829">
    <property type="term" value="F:lyase activity"/>
    <property type="evidence" value="ECO:0007669"/>
    <property type="project" value="UniProtKB-KW"/>
</dbReference>
<dbReference type="Gene3D" id="3.90.1680.10">
    <property type="entry name" value="SOS response associated peptidase-like"/>
    <property type="match status" value="1"/>
</dbReference>
<dbReference type="GO" id="GO:0003697">
    <property type="term" value="F:single-stranded DNA binding"/>
    <property type="evidence" value="ECO:0007669"/>
    <property type="project" value="InterPro"/>
</dbReference>
<dbReference type="Pfam" id="PF02586">
    <property type="entry name" value="SRAP"/>
    <property type="match status" value="1"/>
</dbReference>
<accession>A0A1I4D2Q5</accession>
<evidence type="ECO:0000256" key="8">
    <source>
        <dbReference type="RuleBase" id="RU364100"/>
    </source>
</evidence>
<protein>
    <recommendedName>
        <fullName evidence="8">Abasic site processing protein</fullName>
        <ecNumber evidence="8">3.4.-.-</ecNumber>
    </recommendedName>
</protein>
<dbReference type="GO" id="GO:0106300">
    <property type="term" value="P:protein-DNA covalent cross-linking repair"/>
    <property type="evidence" value="ECO:0007669"/>
    <property type="project" value="InterPro"/>
</dbReference>
<evidence type="ECO:0000256" key="7">
    <source>
        <dbReference type="ARBA" id="ARBA00023239"/>
    </source>
</evidence>
<dbReference type="InterPro" id="IPR003738">
    <property type="entry name" value="SRAP"/>
</dbReference>